<reference evidence="2" key="1">
    <citation type="submission" date="2016-10" db="EMBL/GenBank/DDBJ databases">
        <authorList>
            <person name="Varghese N."/>
            <person name="Submissions S."/>
        </authorList>
    </citation>
    <scope>NUCLEOTIDE SEQUENCE [LARGE SCALE GENOMIC DNA]</scope>
    <source>
        <strain evidence="2">DSM 4002</strain>
    </source>
</reference>
<name>A0A1I4V0W9_9FLAO</name>
<keyword evidence="2" id="KW-1185">Reference proteome</keyword>
<dbReference type="InterPro" id="IPR047690">
    <property type="entry name" value="IPExxxVDY_fam"/>
</dbReference>
<proteinExistence type="predicted"/>
<dbReference type="NCBIfam" id="NF033205">
    <property type="entry name" value="IPExxxVDY"/>
    <property type="match status" value="1"/>
</dbReference>
<dbReference type="eggNOG" id="ENOG5032ZD8">
    <property type="taxonomic scope" value="Bacteria"/>
</dbReference>
<accession>A0A1I4V0W9</accession>
<dbReference type="RefSeq" id="WP_024979947.1">
    <property type="nucleotide sequence ID" value="NZ_CBCRUM010000003.1"/>
</dbReference>
<evidence type="ECO:0000313" key="1">
    <source>
        <dbReference type="EMBL" id="SFM94703.1"/>
    </source>
</evidence>
<dbReference type="Proteomes" id="UP000182961">
    <property type="component" value="Unassembled WGS sequence"/>
</dbReference>
<evidence type="ECO:0008006" key="3">
    <source>
        <dbReference type="Google" id="ProtNLM"/>
    </source>
</evidence>
<sequence length="162" mass="18901">MAIHKVNLDEFEAIEYAIIAIHSTLEDYRLAYFINQALNINLGKNTKDLFVKIKEGESCFSRYSFYQADEDIYWHLIKNKNEVVQIKNNSKTNLFIEQDISISVQTYLIPELKKADYFLKIEACPNTFNLIQTVSKLNAIDVINMSYTIETENLKTKNNLIF</sequence>
<protein>
    <recommendedName>
        <fullName evidence="3">IPExxxVDY family protein</fullName>
    </recommendedName>
</protein>
<dbReference type="EMBL" id="FOUT01000004">
    <property type="protein sequence ID" value="SFM94703.1"/>
    <property type="molecule type" value="Genomic_DNA"/>
</dbReference>
<organism evidence="1 2">
    <name type="scientific">Flavobacterium succinicans</name>
    <dbReference type="NCBI Taxonomy" id="29536"/>
    <lineage>
        <taxon>Bacteria</taxon>
        <taxon>Pseudomonadati</taxon>
        <taxon>Bacteroidota</taxon>
        <taxon>Flavobacteriia</taxon>
        <taxon>Flavobacteriales</taxon>
        <taxon>Flavobacteriaceae</taxon>
        <taxon>Flavobacterium</taxon>
    </lineage>
</organism>
<gene>
    <name evidence="1" type="ORF">SAMN05444143_10468</name>
</gene>
<evidence type="ECO:0000313" key="2">
    <source>
        <dbReference type="Proteomes" id="UP000182961"/>
    </source>
</evidence>
<dbReference type="AlphaFoldDB" id="A0A1I4V0W9"/>